<dbReference type="EMBL" id="CAVMJV010000018">
    <property type="protein sequence ID" value="CAK5062989.1"/>
    <property type="molecule type" value="Genomic_DNA"/>
</dbReference>
<sequence>MKEFFKFFKFRIFCIFWVSKNFFLVFVSLIVFAFVFLYFIPFSVLFKNSGNQLICSKKSKSTDTPSPAYLNKLII</sequence>
<comment type="caution">
    <text evidence="1">The sequence shown here is derived from an EMBL/GenBank/DDBJ whole genome shotgun (WGS) entry which is preliminary data.</text>
</comment>
<reference evidence="1" key="1">
    <citation type="submission" date="2023-11" db="EMBL/GenBank/DDBJ databases">
        <authorList>
            <person name="Poullet M."/>
        </authorList>
    </citation>
    <scope>NUCLEOTIDE SEQUENCE</scope>
    <source>
        <strain evidence="1">E1834</strain>
    </source>
</reference>
<accession>A0ACB0YUA2</accession>
<organism evidence="1 2">
    <name type="scientific">Meloidogyne enterolobii</name>
    <name type="common">Root-knot nematode worm</name>
    <name type="synonym">Meloidogyne mayaguensis</name>
    <dbReference type="NCBI Taxonomy" id="390850"/>
    <lineage>
        <taxon>Eukaryota</taxon>
        <taxon>Metazoa</taxon>
        <taxon>Ecdysozoa</taxon>
        <taxon>Nematoda</taxon>
        <taxon>Chromadorea</taxon>
        <taxon>Rhabditida</taxon>
        <taxon>Tylenchina</taxon>
        <taxon>Tylenchomorpha</taxon>
        <taxon>Tylenchoidea</taxon>
        <taxon>Meloidogynidae</taxon>
        <taxon>Meloidogyninae</taxon>
        <taxon>Meloidogyne</taxon>
    </lineage>
</organism>
<evidence type="ECO:0000313" key="2">
    <source>
        <dbReference type="Proteomes" id="UP001497535"/>
    </source>
</evidence>
<name>A0ACB0YUA2_MELEN</name>
<gene>
    <name evidence="1" type="ORF">MENTE1834_LOCUS16649</name>
</gene>
<protein>
    <submittedName>
        <fullName evidence="1">Uncharacterized protein</fullName>
    </submittedName>
</protein>
<proteinExistence type="predicted"/>
<evidence type="ECO:0000313" key="1">
    <source>
        <dbReference type="EMBL" id="CAK5062989.1"/>
    </source>
</evidence>
<dbReference type="Proteomes" id="UP001497535">
    <property type="component" value="Unassembled WGS sequence"/>
</dbReference>
<keyword evidence="2" id="KW-1185">Reference proteome</keyword>